<dbReference type="Pfam" id="PF00753">
    <property type="entry name" value="Lactamase_B"/>
    <property type="match status" value="1"/>
</dbReference>
<evidence type="ECO:0000256" key="2">
    <source>
        <dbReference type="ARBA" id="ARBA00022723"/>
    </source>
</evidence>
<dbReference type="AlphaFoldDB" id="A0AA39L995"/>
<keyword evidence="3" id="KW-0378">Hydrolase</keyword>
<evidence type="ECO:0000313" key="7">
    <source>
        <dbReference type="EMBL" id="KAK0388788.1"/>
    </source>
</evidence>
<name>A0AA39L995_SARSR</name>
<protein>
    <recommendedName>
        <fullName evidence="6">Metallo-beta-lactamase domain-containing protein</fullName>
    </recommendedName>
</protein>
<evidence type="ECO:0000259" key="6">
    <source>
        <dbReference type="SMART" id="SM00849"/>
    </source>
</evidence>
<dbReference type="InterPro" id="IPR001279">
    <property type="entry name" value="Metallo-B-lactamas"/>
</dbReference>
<dbReference type="InterPro" id="IPR051013">
    <property type="entry name" value="MBL_superfamily_lactonases"/>
</dbReference>
<evidence type="ECO:0000256" key="4">
    <source>
        <dbReference type="ARBA" id="ARBA00022833"/>
    </source>
</evidence>
<dbReference type="Proteomes" id="UP001175261">
    <property type="component" value="Unassembled WGS sequence"/>
</dbReference>
<dbReference type="SMART" id="SM00849">
    <property type="entry name" value="Lactamase_B"/>
    <property type="match status" value="1"/>
</dbReference>
<proteinExistence type="inferred from homology"/>
<feature type="domain" description="Metallo-beta-lactamase" evidence="6">
    <location>
        <begin position="74"/>
        <end position="302"/>
    </location>
</feature>
<reference evidence="7" key="1">
    <citation type="submission" date="2022-10" db="EMBL/GenBank/DDBJ databases">
        <title>Determination and structural analysis of whole genome sequence of Sarocladium strictum F4-1.</title>
        <authorList>
            <person name="Hu L."/>
            <person name="Jiang Y."/>
        </authorList>
    </citation>
    <scope>NUCLEOTIDE SEQUENCE</scope>
    <source>
        <strain evidence="7">F4-1</strain>
    </source>
</reference>
<keyword evidence="2" id="KW-0479">Metal-binding</keyword>
<sequence length="400" mass="44312">MLITPPPQGHAVPEADGMDTNTGVSPQLPPDLHIPDSQVTVKVSIIDNTTYISNTPMWTFLDPLVPGHDEMKAYDWSFIIEHPKSGNKYDTMLFDLGVRKDWENLPTTFVEGIKAAGCQIVVEKDVATILKENGRDLSEIGGIIWSHWHFDHVGDAQTFPPSTDLIVGPGFKKSFVPGWPTVPDSHIDEKAWKERTLREIDFAAEGNGLKIGRFNALDFYGDGSFYLLETPGHAIGHISALARTTVDPPTFLFLGGDIAHQGGQFRPTPYVPLPAQISPNPFARTLARPAPTCPGSIFVAIHRYKSNKAPFFDPTSVEGSWHHCAEEAKCTIDKFIEFDAYENIFPVVAHDNSMRDSVEFYPTPANDWLAKGWKAKTRWAWLSEFDPGSEGLAKASEPEA</sequence>
<evidence type="ECO:0000313" key="8">
    <source>
        <dbReference type="Proteomes" id="UP001175261"/>
    </source>
</evidence>
<dbReference type="CDD" id="cd07730">
    <property type="entry name" value="metallo-hydrolase-like_MBL-fold"/>
    <property type="match status" value="1"/>
</dbReference>
<dbReference type="SUPFAM" id="SSF56281">
    <property type="entry name" value="Metallo-hydrolase/oxidoreductase"/>
    <property type="match status" value="1"/>
</dbReference>
<gene>
    <name evidence="7" type="ORF">NLU13_5031</name>
</gene>
<comment type="similarity">
    <text evidence="1">Belongs to the metallo-beta-lactamase superfamily.</text>
</comment>
<dbReference type="PANTHER" id="PTHR42978">
    <property type="entry name" value="QUORUM-QUENCHING LACTONASE YTNP-RELATED-RELATED"/>
    <property type="match status" value="1"/>
</dbReference>
<accession>A0AA39L995</accession>
<dbReference type="Gene3D" id="3.60.15.10">
    <property type="entry name" value="Ribonuclease Z/Hydroxyacylglutathione hydrolase-like"/>
    <property type="match status" value="1"/>
</dbReference>
<evidence type="ECO:0000256" key="5">
    <source>
        <dbReference type="SAM" id="MobiDB-lite"/>
    </source>
</evidence>
<dbReference type="EMBL" id="JAPDFR010000003">
    <property type="protein sequence ID" value="KAK0388788.1"/>
    <property type="molecule type" value="Genomic_DNA"/>
</dbReference>
<comment type="caution">
    <text evidence="7">The sequence shown here is derived from an EMBL/GenBank/DDBJ whole genome shotgun (WGS) entry which is preliminary data.</text>
</comment>
<dbReference type="PANTHER" id="PTHR42978:SF5">
    <property type="entry name" value="METALLO-BETA-LACTAMASE DOMAIN-CONTAINING PROTEIN"/>
    <property type="match status" value="1"/>
</dbReference>
<keyword evidence="8" id="KW-1185">Reference proteome</keyword>
<dbReference type="GO" id="GO:0016787">
    <property type="term" value="F:hydrolase activity"/>
    <property type="evidence" value="ECO:0007669"/>
    <property type="project" value="UniProtKB-KW"/>
</dbReference>
<evidence type="ECO:0000256" key="3">
    <source>
        <dbReference type="ARBA" id="ARBA00022801"/>
    </source>
</evidence>
<evidence type="ECO:0000256" key="1">
    <source>
        <dbReference type="ARBA" id="ARBA00007749"/>
    </source>
</evidence>
<feature type="region of interest" description="Disordered" evidence="5">
    <location>
        <begin position="1"/>
        <end position="28"/>
    </location>
</feature>
<dbReference type="GO" id="GO:0046872">
    <property type="term" value="F:metal ion binding"/>
    <property type="evidence" value="ECO:0007669"/>
    <property type="project" value="UniProtKB-KW"/>
</dbReference>
<organism evidence="7 8">
    <name type="scientific">Sarocladium strictum</name>
    <name type="common">Black bundle disease fungus</name>
    <name type="synonym">Acremonium strictum</name>
    <dbReference type="NCBI Taxonomy" id="5046"/>
    <lineage>
        <taxon>Eukaryota</taxon>
        <taxon>Fungi</taxon>
        <taxon>Dikarya</taxon>
        <taxon>Ascomycota</taxon>
        <taxon>Pezizomycotina</taxon>
        <taxon>Sordariomycetes</taxon>
        <taxon>Hypocreomycetidae</taxon>
        <taxon>Hypocreales</taxon>
        <taxon>Sarocladiaceae</taxon>
        <taxon>Sarocladium</taxon>
    </lineage>
</organism>
<dbReference type="InterPro" id="IPR036866">
    <property type="entry name" value="RibonucZ/Hydroxyglut_hydro"/>
</dbReference>
<keyword evidence="4" id="KW-0862">Zinc</keyword>